<sequence>MIFVRLLCVVKVWDVLSNEEVATVVLKSTNEARQERPAAANAWRQKYPTAKVDDIPVVYLSINKR</sequence>
<protein>
    <submittedName>
        <fullName evidence="2">Uncharacterized protein</fullName>
    </submittedName>
</protein>
<keyword evidence="1" id="KW-0732">Signal</keyword>
<dbReference type="EMBL" id="QGKY02000190">
    <property type="protein sequence ID" value="KAF2590071.1"/>
    <property type="molecule type" value="Genomic_DNA"/>
</dbReference>
<feature type="chain" id="PRO_5035892480" evidence="1">
    <location>
        <begin position="18"/>
        <end position="65"/>
    </location>
</feature>
<name>A0A8S9K7H6_BRACR</name>
<organism evidence="2">
    <name type="scientific">Brassica cretica</name>
    <name type="common">Mustard</name>
    <dbReference type="NCBI Taxonomy" id="69181"/>
    <lineage>
        <taxon>Eukaryota</taxon>
        <taxon>Viridiplantae</taxon>
        <taxon>Streptophyta</taxon>
        <taxon>Embryophyta</taxon>
        <taxon>Tracheophyta</taxon>
        <taxon>Spermatophyta</taxon>
        <taxon>Magnoliopsida</taxon>
        <taxon>eudicotyledons</taxon>
        <taxon>Gunneridae</taxon>
        <taxon>Pentapetalae</taxon>
        <taxon>rosids</taxon>
        <taxon>malvids</taxon>
        <taxon>Brassicales</taxon>
        <taxon>Brassicaceae</taxon>
        <taxon>Brassiceae</taxon>
        <taxon>Brassica</taxon>
    </lineage>
</organism>
<proteinExistence type="predicted"/>
<feature type="signal peptide" evidence="1">
    <location>
        <begin position="1"/>
        <end position="17"/>
    </location>
</feature>
<dbReference type="AlphaFoldDB" id="A0A8S9K7H6"/>
<evidence type="ECO:0000256" key="1">
    <source>
        <dbReference type="SAM" id="SignalP"/>
    </source>
</evidence>
<reference evidence="2" key="1">
    <citation type="submission" date="2019-12" db="EMBL/GenBank/DDBJ databases">
        <title>Genome sequencing and annotation of Brassica cretica.</title>
        <authorList>
            <person name="Studholme D.J."/>
            <person name="Sarris P.F."/>
        </authorList>
    </citation>
    <scope>NUCLEOTIDE SEQUENCE</scope>
    <source>
        <strain evidence="2">PFS-102/07</strain>
        <tissue evidence="2">Leaf</tissue>
    </source>
</reference>
<dbReference type="InterPro" id="IPR036457">
    <property type="entry name" value="PPM-type-like_dom_sf"/>
</dbReference>
<evidence type="ECO:0000313" key="2">
    <source>
        <dbReference type="EMBL" id="KAF2590071.1"/>
    </source>
</evidence>
<dbReference type="Gene3D" id="3.60.40.10">
    <property type="entry name" value="PPM-type phosphatase domain"/>
    <property type="match status" value="1"/>
</dbReference>
<gene>
    <name evidence="2" type="ORF">F2Q70_00040493</name>
</gene>
<accession>A0A8S9K7H6</accession>
<comment type="caution">
    <text evidence="2">The sequence shown here is derived from an EMBL/GenBank/DDBJ whole genome shotgun (WGS) entry which is preliminary data.</text>
</comment>